<accession>A0A5E4QRJ1</accession>
<keyword evidence="1" id="KW-1133">Transmembrane helix</keyword>
<evidence type="ECO:0000256" key="1">
    <source>
        <dbReference type="SAM" id="Phobius"/>
    </source>
</evidence>
<evidence type="ECO:0000313" key="3">
    <source>
        <dbReference type="EMBL" id="VVD00970.1"/>
    </source>
</evidence>
<gene>
    <name evidence="3" type="ORF">LSINAPIS_LOCUS11502</name>
</gene>
<name>A0A5E4QRJ1_9NEOP</name>
<feature type="domain" description="Solute carrier family 3 member 2 N-terminal" evidence="2">
    <location>
        <begin position="9"/>
        <end position="56"/>
    </location>
</feature>
<protein>
    <recommendedName>
        <fullName evidence="2">Solute carrier family 3 member 2 N-terminal domain-containing protein</fullName>
    </recommendedName>
</protein>
<keyword evidence="4" id="KW-1185">Reference proteome</keyword>
<dbReference type="EMBL" id="FZQP02005110">
    <property type="protein sequence ID" value="VVD00970.1"/>
    <property type="molecule type" value="Genomic_DNA"/>
</dbReference>
<keyword evidence="1" id="KW-0812">Transmembrane</keyword>
<sequence length="81" mass="9131">MDSERQPPLSREEVMKSRGQLQWTSARVFVILMFWIAMAVCLSLAVEIIMSSKCAPVLNKLPSVPPVHIAFTPLLSRYENA</sequence>
<dbReference type="AlphaFoldDB" id="A0A5E4QRJ1"/>
<reference evidence="3 4" key="1">
    <citation type="submission" date="2017-07" db="EMBL/GenBank/DDBJ databases">
        <authorList>
            <person name="Talla V."/>
            <person name="Backstrom N."/>
        </authorList>
    </citation>
    <scope>NUCLEOTIDE SEQUENCE [LARGE SCALE GENOMIC DNA]</scope>
</reference>
<dbReference type="InterPro" id="IPR031984">
    <property type="entry name" value="SLC3A2_N"/>
</dbReference>
<evidence type="ECO:0000313" key="4">
    <source>
        <dbReference type="Proteomes" id="UP000324832"/>
    </source>
</evidence>
<dbReference type="Proteomes" id="UP000324832">
    <property type="component" value="Unassembled WGS sequence"/>
</dbReference>
<keyword evidence="1" id="KW-0472">Membrane</keyword>
<feature type="transmembrane region" description="Helical" evidence="1">
    <location>
        <begin position="28"/>
        <end position="50"/>
    </location>
</feature>
<proteinExistence type="predicted"/>
<organism evidence="3 4">
    <name type="scientific">Leptidea sinapis</name>
    <dbReference type="NCBI Taxonomy" id="189913"/>
    <lineage>
        <taxon>Eukaryota</taxon>
        <taxon>Metazoa</taxon>
        <taxon>Ecdysozoa</taxon>
        <taxon>Arthropoda</taxon>
        <taxon>Hexapoda</taxon>
        <taxon>Insecta</taxon>
        <taxon>Pterygota</taxon>
        <taxon>Neoptera</taxon>
        <taxon>Endopterygota</taxon>
        <taxon>Lepidoptera</taxon>
        <taxon>Glossata</taxon>
        <taxon>Ditrysia</taxon>
        <taxon>Papilionoidea</taxon>
        <taxon>Pieridae</taxon>
        <taxon>Dismorphiinae</taxon>
        <taxon>Leptidea</taxon>
    </lineage>
</organism>
<dbReference type="Pfam" id="PF16028">
    <property type="entry name" value="SLC3A2_N"/>
    <property type="match status" value="1"/>
</dbReference>
<evidence type="ECO:0000259" key="2">
    <source>
        <dbReference type="Pfam" id="PF16028"/>
    </source>
</evidence>